<dbReference type="KEGG" id="dko:I596_166"/>
<feature type="region of interest" description="Disordered" evidence="1">
    <location>
        <begin position="149"/>
        <end position="207"/>
    </location>
</feature>
<dbReference type="SUPFAM" id="SSF159888">
    <property type="entry name" value="YdhG-like"/>
    <property type="match status" value="1"/>
</dbReference>
<evidence type="ECO:0000259" key="2">
    <source>
        <dbReference type="Pfam" id="PF08818"/>
    </source>
</evidence>
<proteinExistence type="predicted"/>
<evidence type="ECO:0000256" key="1">
    <source>
        <dbReference type="SAM" id="MobiDB-lite"/>
    </source>
</evidence>
<protein>
    <submittedName>
        <fullName evidence="3">Protein containing DUF1801</fullName>
    </submittedName>
</protein>
<dbReference type="EMBL" id="CP015249">
    <property type="protein sequence ID" value="ANB16206.1"/>
    <property type="molecule type" value="Genomic_DNA"/>
</dbReference>
<dbReference type="RefSeq" id="WP_083965260.1">
    <property type="nucleotide sequence ID" value="NZ_CP015249.1"/>
</dbReference>
<dbReference type="Proteomes" id="UP000076830">
    <property type="component" value="Chromosome"/>
</dbReference>
<dbReference type="Gene3D" id="3.90.1150.200">
    <property type="match status" value="1"/>
</dbReference>
<keyword evidence="4" id="KW-1185">Reference proteome</keyword>
<dbReference type="STRING" id="1300342.I596_166"/>
<reference evidence="3 4" key="1">
    <citation type="submission" date="2016-04" db="EMBL/GenBank/DDBJ databases">
        <title>Complete genome sequence of Dokdonella koreensis DS-123T.</title>
        <authorList>
            <person name="Kim J.F."/>
            <person name="Lee H."/>
            <person name="Kwak M.-J."/>
        </authorList>
    </citation>
    <scope>NUCLEOTIDE SEQUENCE [LARGE SCALE GENOMIC DNA]</scope>
    <source>
        <strain evidence="3 4">DS-123</strain>
    </source>
</reference>
<organism evidence="3 4">
    <name type="scientific">Dokdonella koreensis DS-123</name>
    <dbReference type="NCBI Taxonomy" id="1300342"/>
    <lineage>
        <taxon>Bacteria</taxon>
        <taxon>Pseudomonadati</taxon>
        <taxon>Pseudomonadota</taxon>
        <taxon>Gammaproteobacteria</taxon>
        <taxon>Lysobacterales</taxon>
        <taxon>Rhodanobacteraceae</taxon>
        <taxon>Dokdonella</taxon>
    </lineage>
</organism>
<dbReference type="AlphaFoldDB" id="A0A167G6H3"/>
<dbReference type="Pfam" id="PF08818">
    <property type="entry name" value="DUF1801"/>
    <property type="match status" value="1"/>
</dbReference>
<evidence type="ECO:0000313" key="3">
    <source>
        <dbReference type="EMBL" id="ANB16206.1"/>
    </source>
</evidence>
<sequence>MVKSAAMTVAQYLDSLPIERRQVVAPLRDLILRHLPPGYAESMNWGMISYEVPLARYPSTYNGQPLAYAALAAQKNGYSLYLMGLSMKPEREQALRDAFRAAGKKLDMGKACVRFGRLDDLPLDAIAAAIAGTPVQAYLADYEASRPAGPAKKTAQTAATKKATGTAVKAAPSKTVKPIKTAKTAKTAPPRKPAGSAGAKRATAARR</sequence>
<gene>
    <name evidence="3" type="ORF">I596_166</name>
</gene>
<name>A0A167G6H3_9GAMM</name>
<feature type="domain" description="YdhG-like" evidence="2">
    <location>
        <begin position="20"/>
        <end position="130"/>
    </location>
</feature>
<accession>A0A167G6H3</accession>
<evidence type="ECO:0000313" key="4">
    <source>
        <dbReference type="Proteomes" id="UP000076830"/>
    </source>
</evidence>
<dbReference type="InterPro" id="IPR014922">
    <property type="entry name" value="YdhG-like"/>
</dbReference>